<dbReference type="eggNOG" id="COG2271">
    <property type="taxonomic scope" value="Bacteria"/>
</dbReference>
<feature type="transmembrane region" description="Helical" evidence="4">
    <location>
        <begin position="131"/>
        <end position="152"/>
    </location>
</feature>
<reference evidence="7" key="1">
    <citation type="submission" date="2008-08" db="EMBL/GenBank/DDBJ databases">
        <title>The complete genome sequence of Coprothermobacter proteolyticus strain ATCC 5245 / DSM 5265 / BT.</title>
        <authorList>
            <person name="Dodson R.J."/>
            <person name="Durkin A.S."/>
            <person name="Wu M."/>
            <person name="Eisen J."/>
            <person name="Sutton G."/>
        </authorList>
    </citation>
    <scope>NUCLEOTIDE SEQUENCE [LARGE SCALE GENOMIC DNA]</scope>
    <source>
        <strain evidence="7">ATCC 35245 / DSM 5265 / OCM 4 / BT</strain>
    </source>
</reference>
<dbReference type="InterPro" id="IPR020846">
    <property type="entry name" value="MFS_dom"/>
</dbReference>
<dbReference type="InterPro" id="IPR011701">
    <property type="entry name" value="MFS"/>
</dbReference>
<feature type="transmembrane region" description="Helical" evidence="4">
    <location>
        <begin position="337"/>
        <end position="356"/>
    </location>
</feature>
<evidence type="ECO:0000259" key="5">
    <source>
        <dbReference type="PROSITE" id="PS50850"/>
    </source>
</evidence>
<evidence type="ECO:0000256" key="1">
    <source>
        <dbReference type="ARBA" id="ARBA00022692"/>
    </source>
</evidence>
<dbReference type="PANTHER" id="PTHR23528:SF1">
    <property type="entry name" value="MAJOR FACILITATOR SUPERFAMILY (MFS) PROFILE DOMAIN-CONTAINING PROTEIN"/>
    <property type="match status" value="1"/>
</dbReference>
<feature type="domain" description="Major facilitator superfamily (MFS) profile" evidence="5">
    <location>
        <begin position="1"/>
        <end position="392"/>
    </location>
</feature>
<feature type="transmembrane region" description="Helical" evidence="4">
    <location>
        <begin position="305"/>
        <end position="325"/>
    </location>
</feature>
<dbReference type="PROSITE" id="PS50850">
    <property type="entry name" value="MFS"/>
    <property type="match status" value="1"/>
</dbReference>
<dbReference type="Proteomes" id="UP000001732">
    <property type="component" value="Chromosome"/>
</dbReference>
<dbReference type="STRING" id="309798.COPRO5265_0259"/>
<keyword evidence="7" id="KW-1185">Reference proteome</keyword>
<proteinExistence type="predicted"/>
<dbReference type="EMBL" id="CP001145">
    <property type="protein sequence ID" value="ACI18244.1"/>
    <property type="molecule type" value="Genomic_DNA"/>
</dbReference>
<feature type="transmembrane region" description="Helical" evidence="4">
    <location>
        <begin position="209"/>
        <end position="233"/>
    </location>
</feature>
<organism evidence="6 7">
    <name type="scientific">Coprothermobacter proteolyticus (strain ATCC 35245 / DSM 5265 / OCM 4 / BT)</name>
    <dbReference type="NCBI Taxonomy" id="309798"/>
    <lineage>
        <taxon>Bacteria</taxon>
        <taxon>Pseudomonadati</taxon>
        <taxon>Coprothermobacterota</taxon>
        <taxon>Coprothermobacteria</taxon>
        <taxon>Coprothermobacterales</taxon>
        <taxon>Coprothermobacteraceae</taxon>
        <taxon>Coprothermobacter</taxon>
    </lineage>
</organism>
<name>B5Y780_COPPD</name>
<evidence type="ECO:0000313" key="7">
    <source>
        <dbReference type="Proteomes" id="UP000001732"/>
    </source>
</evidence>
<dbReference type="GO" id="GO:0022857">
    <property type="term" value="F:transmembrane transporter activity"/>
    <property type="evidence" value="ECO:0007669"/>
    <property type="project" value="InterPro"/>
</dbReference>
<keyword evidence="2 4" id="KW-1133">Transmembrane helix</keyword>
<gene>
    <name evidence="6" type="ordered locus">COPRO5265_0259</name>
</gene>
<evidence type="ECO:0000256" key="4">
    <source>
        <dbReference type="SAM" id="Phobius"/>
    </source>
</evidence>
<keyword evidence="3 4" id="KW-0472">Membrane</keyword>
<feature type="transmembrane region" description="Helical" evidence="4">
    <location>
        <begin position="62"/>
        <end position="86"/>
    </location>
</feature>
<dbReference type="InterPro" id="IPR036259">
    <property type="entry name" value="MFS_trans_sf"/>
</dbReference>
<sequence>MGISVILSLYEADVPVMLEETFSLSNLATGLVINIDAFFAVAFMPIVTAYSDIVRTRTGRRLPFFLTAMPLMAFFFALSALIPMVLGSSTCSLLVFILMLILTNVFLGVAKGPFMALMCDVTEPRERSVAYGFLNFMGGLGSILVYLGIGHISSYNRFAGFAMASAVALLCASVVGSYVKEVPRVSPLVNSGSWWHEVQTIMNPKYTGLWLELFGVFLWFMAVSGIEVFYVVFVAMESGFPEAIAETLAKLNLGIMSSAFAFFAVPAGWLGARFGSKRVMILGLLLTGFAVSGIMSAGSPVTSRGYFAIAGVGMAMVGINSYPAVMDMAKPTQNGTFTAFYLFASQIAYLISAPLIGFASDLVGSRSVVFELTLVFVFLALVFMVFAKTEKIREDVQ</sequence>
<dbReference type="KEGG" id="cpo:COPRO5265_0259"/>
<dbReference type="AlphaFoldDB" id="B5Y780"/>
<feature type="transmembrane region" description="Helical" evidence="4">
    <location>
        <begin position="92"/>
        <end position="110"/>
    </location>
</feature>
<dbReference type="SUPFAM" id="SSF103473">
    <property type="entry name" value="MFS general substrate transporter"/>
    <property type="match status" value="1"/>
</dbReference>
<evidence type="ECO:0000256" key="2">
    <source>
        <dbReference type="ARBA" id="ARBA00022989"/>
    </source>
</evidence>
<dbReference type="Gene3D" id="1.20.1250.20">
    <property type="entry name" value="MFS general substrate transporter like domains"/>
    <property type="match status" value="2"/>
</dbReference>
<feature type="transmembrane region" description="Helical" evidence="4">
    <location>
        <begin position="368"/>
        <end position="387"/>
    </location>
</feature>
<feature type="transmembrane region" description="Helical" evidence="4">
    <location>
        <begin position="253"/>
        <end position="272"/>
    </location>
</feature>
<keyword evidence="1 4" id="KW-0812">Transmembrane</keyword>
<reference evidence="6 7" key="2">
    <citation type="journal article" date="2014" name="Genome Announc.">
        <title>Complete Genome Sequence of Coprothermobacter proteolyticus DSM 5265.</title>
        <authorList>
            <person name="Alexiev A."/>
            <person name="Coil D.A."/>
            <person name="Badger J.H."/>
            <person name="Enticknap J."/>
            <person name="Ward N."/>
            <person name="Robb F.T."/>
            <person name="Eisen J.A."/>
        </authorList>
    </citation>
    <scope>NUCLEOTIDE SEQUENCE [LARGE SCALE GENOMIC DNA]</scope>
    <source>
        <strain evidence="7">ATCC 35245 / DSM 5265 / OCM 4 / BT</strain>
    </source>
</reference>
<accession>B5Y780</accession>
<dbReference type="Pfam" id="PF07690">
    <property type="entry name" value="MFS_1"/>
    <property type="match status" value="2"/>
</dbReference>
<feature type="transmembrane region" description="Helical" evidence="4">
    <location>
        <begin position="27"/>
        <end position="50"/>
    </location>
</feature>
<feature type="transmembrane region" description="Helical" evidence="4">
    <location>
        <begin position="279"/>
        <end position="299"/>
    </location>
</feature>
<evidence type="ECO:0000256" key="3">
    <source>
        <dbReference type="ARBA" id="ARBA00023136"/>
    </source>
</evidence>
<evidence type="ECO:0000313" key="6">
    <source>
        <dbReference type="EMBL" id="ACI18244.1"/>
    </source>
</evidence>
<protein>
    <submittedName>
        <fullName evidence="6">Hypothetical sugar symporter</fullName>
    </submittedName>
</protein>
<feature type="transmembrane region" description="Helical" evidence="4">
    <location>
        <begin position="158"/>
        <end position="179"/>
    </location>
</feature>
<dbReference type="PANTHER" id="PTHR23528">
    <property type="match status" value="1"/>
</dbReference>